<keyword evidence="6 7" id="KW-0030">Aminoacyl-tRNA synthetase</keyword>
<comment type="subunit">
    <text evidence="7">Homodimer.</text>
</comment>
<dbReference type="Gene3D" id="3.30.1360.30">
    <property type="entry name" value="GAD-like domain"/>
    <property type="match status" value="1"/>
</dbReference>
<evidence type="ECO:0000256" key="6">
    <source>
        <dbReference type="ARBA" id="ARBA00023146"/>
    </source>
</evidence>
<dbReference type="InterPro" id="IPR047089">
    <property type="entry name" value="Asp-tRNA-ligase_1_N"/>
</dbReference>
<dbReference type="InterPro" id="IPR006195">
    <property type="entry name" value="aa-tRNA-synth_II"/>
</dbReference>
<dbReference type="GO" id="GO:0004815">
    <property type="term" value="F:aspartate-tRNA ligase activity"/>
    <property type="evidence" value="ECO:0007669"/>
    <property type="project" value="UniProtKB-UniRule"/>
</dbReference>
<dbReference type="GO" id="GO:0140096">
    <property type="term" value="F:catalytic activity, acting on a protein"/>
    <property type="evidence" value="ECO:0007669"/>
    <property type="project" value="UniProtKB-ARBA"/>
</dbReference>
<dbReference type="Pfam" id="PF01336">
    <property type="entry name" value="tRNA_anti-codon"/>
    <property type="match status" value="1"/>
</dbReference>
<protein>
    <recommendedName>
        <fullName evidence="7">Aspartate--tRNA ligase</fullName>
        <ecNumber evidence="7">6.1.1.12</ecNumber>
    </recommendedName>
    <alternativeName>
        <fullName evidence="7">Aspartyl-tRNA synthetase</fullName>
        <shortName evidence="7">AspRS</shortName>
    </alternativeName>
</protein>
<gene>
    <name evidence="7 9" type="primary">aspS</name>
    <name evidence="9" type="ORF">IAD25_00065</name>
</gene>
<dbReference type="NCBIfam" id="NF001750">
    <property type="entry name" value="PRK00476.1"/>
    <property type="match status" value="1"/>
</dbReference>
<evidence type="ECO:0000256" key="4">
    <source>
        <dbReference type="ARBA" id="ARBA00022840"/>
    </source>
</evidence>
<feature type="binding site" evidence="7">
    <location>
        <position position="231"/>
    </location>
    <ligand>
        <name>ATP</name>
        <dbReference type="ChEBI" id="CHEBI:30616"/>
    </ligand>
</feature>
<feature type="binding site" evidence="7">
    <location>
        <position position="484"/>
    </location>
    <ligand>
        <name>ATP</name>
        <dbReference type="ChEBI" id="CHEBI:30616"/>
    </ligand>
</feature>
<evidence type="ECO:0000256" key="7">
    <source>
        <dbReference type="HAMAP-Rule" id="MF_00044"/>
    </source>
</evidence>
<keyword evidence="3 7" id="KW-0547">Nucleotide-binding</keyword>
<feature type="binding site" evidence="7">
    <location>
        <position position="450"/>
    </location>
    <ligand>
        <name>L-aspartate</name>
        <dbReference type="ChEBI" id="CHEBI:29991"/>
    </ligand>
</feature>
<proteinExistence type="inferred from homology"/>
<dbReference type="CDD" id="cd04317">
    <property type="entry name" value="EcAspRS_like_N"/>
    <property type="match status" value="1"/>
</dbReference>
<evidence type="ECO:0000313" key="10">
    <source>
        <dbReference type="Proteomes" id="UP000824130"/>
    </source>
</evidence>
<keyword evidence="4 7" id="KW-0067">ATP-binding</keyword>
<dbReference type="InterPro" id="IPR029351">
    <property type="entry name" value="GAD_dom"/>
</dbReference>
<sequence>MSVYKRSHMCGELRETDIGQDVVLNGWIQKRRNLGGLIFCDLRDKTGITQIVFNDKIPKELFDKADTLRSEYVVGVKGKVAERESKNPDLPTGDIEVLADDLIIYSTADTPPIYIKDDDNVDDNLRLKYRYLDLRKKKMQDNLTFRHDLAKLTRDYFSEQGFTEVETPVLIKSTPEGARDYLVPSRVNRGKFYALPQSPQMFKQLLMVGGTDRYMQIVKCFRDEDLRADRQPEFTQIDLEMSFVDVDDVIEIQEGYLKRVFKEMKGVDIDTPLPRMTYDEAMERYGSDKPDTRVGFELQDITDMVKDCGFKVFTDAIASGGSVRGICVTGAAEIYTRKKIDKLTEQVKSYGAKGMVWMKVTADGVSSSVNKFFTPEQLGEIAERMSASAGDLILIISDRNKVVFDSLGFLRRHIADEMGLLDDEQYNLLWVVDFPLFEYDEEAKEYHAMHHPFTSPKEGDEELLKTDPTRARANAYDIVLNGVELGGGSIRIHDRDMQEDMFRALDMSQDEIDEKFGFLVEAFKYGTPPHGGLAYGMDRLVMLLTGEKSIREVIAFPKNQNAQCMVSEAPGTVDEIQLDELGIEIKGE</sequence>
<dbReference type="AlphaFoldDB" id="A0A9D1N575"/>
<evidence type="ECO:0000259" key="8">
    <source>
        <dbReference type="PROSITE" id="PS50862"/>
    </source>
</evidence>
<comment type="caution">
    <text evidence="9">The sequence shown here is derived from an EMBL/GenBank/DDBJ whole genome shotgun (WGS) entry which is preliminary data.</text>
</comment>
<dbReference type="InterPro" id="IPR047090">
    <property type="entry name" value="AspRS_core"/>
</dbReference>
<feature type="binding site" evidence="7">
    <location>
        <position position="222"/>
    </location>
    <ligand>
        <name>L-aspartate</name>
        <dbReference type="ChEBI" id="CHEBI:29991"/>
    </ligand>
</feature>
<dbReference type="CDD" id="cd00777">
    <property type="entry name" value="AspRS_core"/>
    <property type="match status" value="1"/>
</dbReference>
<comment type="caution">
    <text evidence="7">Lacks conserved residue(s) required for the propagation of feature annotation.</text>
</comment>
<feature type="domain" description="Aminoacyl-transfer RNA synthetases class-II family profile" evidence="8">
    <location>
        <begin position="149"/>
        <end position="557"/>
    </location>
</feature>
<dbReference type="Gene3D" id="3.30.930.10">
    <property type="entry name" value="Bira Bifunctional Protein, Domain 2"/>
    <property type="match status" value="1"/>
</dbReference>
<dbReference type="HAMAP" id="MF_00044">
    <property type="entry name" value="Asp_tRNA_synth_type1"/>
    <property type="match status" value="1"/>
</dbReference>
<dbReference type="GO" id="GO:0006422">
    <property type="term" value="P:aspartyl-tRNA aminoacylation"/>
    <property type="evidence" value="ECO:0007669"/>
    <property type="project" value="UniProtKB-UniRule"/>
</dbReference>
<dbReference type="Proteomes" id="UP000824130">
    <property type="component" value="Unassembled WGS sequence"/>
</dbReference>
<dbReference type="Gene3D" id="2.40.50.140">
    <property type="entry name" value="Nucleic acid-binding proteins"/>
    <property type="match status" value="1"/>
</dbReference>
<feature type="region of interest" description="Aspartate" evidence="7">
    <location>
        <begin position="200"/>
        <end position="203"/>
    </location>
</feature>
<evidence type="ECO:0000256" key="3">
    <source>
        <dbReference type="ARBA" id="ARBA00022741"/>
    </source>
</evidence>
<dbReference type="PANTHER" id="PTHR22594">
    <property type="entry name" value="ASPARTYL/LYSYL-TRNA SYNTHETASE"/>
    <property type="match status" value="1"/>
</dbReference>
<dbReference type="InterPro" id="IPR002312">
    <property type="entry name" value="Asp/Asn-tRNA-synth_IIb"/>
</dbReference>
<dbReference type="InterPro" id="IPR004364">
    <property type="entry name" value="Aa-tRNA-synt_II"/>
</dbReference>
<dbReference type="PANTHER" id="PTHR22594:SF5">
    <property type="entry name" value="ASPARTATE--TRNA LIGASE, MITOCHONDRIAL"/>
    <property type="match status" value="1"/>
</dbReference>
<dbReference type="SUPFAM" id="SSF50249">
    <property type="entry name" value="Nucleic acid-binding proteins"/>
    <property type="match status" value="1"/>
</dbReference>
<dbReference type="PROSITE" id="PS50862">
    <property type="entry name" value="AA_TRNA_LIGASE_II"/>
    <property type="match status" value="1"/>
</dbReference>
<dbReference type="SUPFAM" id="SSF55681">
    <property type="entry name" value="Class II aaRS and biotin synthetases"/>
    <property type="match status" value="1"/>
</dbReference>
<dbReference type="Pfam" id="PF00152">
    <property type="entry name" value="tRNA-synt_2"/>
    <property type="match status" value="1"/>
</dbReference>
<name>A0A9D1N575_9FIRM</name>
<keyword evidence="2 7" id="KW-0436">Ligase</keyword>
<feature type="binding site" evidence="7">
    <location>
        <begin position="222"/>
        <end position="224"/>
    </location>
    <ligand>
        <name>ATP</name>
        <dbReference type="ChEBI" id="CHEBI:30616"/>
    </ligand>
</feature>
<dbReference type="InterPro" id="IPR012340">
    <property type="entry name" value="NA-bd_OB-fold"/>
</dbReference>
<evidence type="ECO:0000313" key="9">
    <source>
        <dbReference type="EMBL" id="HIU95090.1"/>
    </source>
</evidence>
<reference evidence="9" key="2">
    <citation type="journal article" date="2021" name="PeerJ">
        <title>Extensive microbial diversity within the chicken gut microbiome revealed by metagenomics and culture.</title>
        <authorList>
            <person name="Gilroy R."/>
            <person name="Ravi A."/>
            <person name="Getino M."/>
            <person name="Pursley I."/>
            <person name="Horton D.L."/>
            <person name="Alikhan N.F."/>
            <person name="Baker D."/>
            <person name="Gharbi K."/>
            <person name="Hall N."/>
            <person name="Watson M."/>
            <person name="Adriaenssens E.M."/>
            <person name="Foster-Nyarko E."/>
            <person name="Jarju S."/>
            <person name="Secka A."/>
            <person name="Antonio M."/>
            <person name="Oren A."/>
            <person name="Chaudhuri R.R."/>
            <person name="La Ragione R."/>
            <person name="Hildebrand F."/>
            <person name="Pallen M.J."/>
        </authorList>
    </citation>
    <scope>NUCLEOTIDE SEQUENCE</scope>
    <source>
        <strain evidence="9">ChiSjej4B22-8349</strain>
    </source>
</reference>
<reference evidence="9" key="1">
    <citation type="submission" date="2020-10" db="EMBL/GenBank/DDBJ databases">
        <authorList>
            <person name="Gilroy R."/>
        </authorList>
    </citation>
    <scope>NUCLEOTIDE SEQUENCE</scope>
    <source>
        <strain evidence="9">ChiSjej4B22-8349</strain>
    </source>
</reference>
<comment type="catalytic activity">
    <reaction evidence="7">
        <text>tRNA(Asp) + L-aspartate + ATP = L-aspartyl-tRNA(Asp) + AMP + diphosphate</text>
        <dbReference type="Rhea" id="RHEA:19649"/>
        <dbReference type="Rhea" id="RHEA-COMP:9660"/>
        <dbReference type="Rhea" id="RHEA-COMP:9678"/>
        <dbReference type="ChEBI" id="CHEBI:29991"/>
        <dbReference type="ChEBI" id="CHEBI:30616"/>
        <dbReference type="ChEBI" id="CHEBI:33019"/>
        <dbReference type="ChEBI" id="CHEBI:78442"/>
        <dbReference type="ChEBI" id="CHEBI:78516"/>
        <dbReference type="ChEBI" id="CHEBI:456215"/>
        <dbReference type="EC" id="6.1.1.12"/>
    </reaction>
</comment>
<comment type="similarity">
    <text evidence="1 7">Belongs to the class-II aminoacyl-tRNA synthetase family. Type 1 subfamily.</text>
</comment>
<evidence type="ECO:0000256" key="5">
    <source>
        <dbReference type="ARBA" id="ARBA00022917"/>
    </source>
</evidence>
<dbReference type="SUPFAM" id="SSF55261">
    <property type="entry name" value="GAD domain-like"/>
    <property type="match status" value="1"/>
</dbReference>
<dbReference type="InterPro" id="IPR004365">
    <property type="entry name" value="NA-bd_OB_tRNA"/>
</dbReference>
<dbReference type="InterPro" id="IPR004524">
    <property type="entry name" value="Asp-tRNA-ligase_1"/>
</dbReference>
<dbReference type="GO" id="GO:0003676">
    <property type="term" value="F:nucleic acid binding"/>
    <property type="evidence" value="ECO:0007669"/>
    <property type="project" value="InterPro"/>
</dbReference>
<feature type="binding site" evidence="7">
    <location>
        <begin position="536"/>
        <end position="539"/>
    </location>
    <ligand>
        <name>ATP</name>
        <dbReference type="ChEBI" id="CHEBI:30616"/>
    </ligand>
</feature>
<dbReference type="Pfam" id="PF02938">
    <property type="entry name" value="GAD"/>
    <property type="match status" value="1"/>
</dbReference>
<dbReference type="EMBL" id="DVOB01000002">
    <property type="protein sequence ID" value="HIU95090.1"/>
    <property type="molecule type" value="Genomic_DNA"/>
</dbReference>
<dbReference type="InterPro" id="IPR045864">
    <property type="entry name" value="aa-tRNA-synth_II/BPL/LPL"/>
</dbReference>
<dbReference type="GO" id="GO:0005524">
    <property type="term" value="F:ATP binding"/>
    <property type="evidence" value="ECO:0007669"/>
    <property type="project" value="UniProtKB-UniRule"/>
</dbReference>
<feature type="binding site" evidence="7">
    <location>
        <position position="491"/>
    </location>
    <ligand>
        <name>L-aspartate</name>
        <dbReference type="ChEBI" id="CHEBI:29991"/>
    </ligand>
</feature>
<evidence type="ECO:0000256" key="2">
    <source>
        <dbReference type="ARBA" id="ARBA00022598"/>
    </source>
</evidence>
<keyword evidence="5 7" id="KW-0648">Protein biosynthesis</keyword>
<comment type="function">
    <text evidence="7">Catalyzes the attachment of L-aspartate to tRNA(Asp) in a two-step reaction: L-aspartate is first activated by ATP to form Asp-AMP and then transferred to the acceptor end of tRNA(Asp).</text>
</comment>
<dbReference type="GO" id="GO:0016740">
    <property type="term" value="F:transferase activity"/>
    <property type="evidence" value="ECO:0007669"/>
    <property type="project" value="UniProtKB-ARBA"/>
</dbReference>
<comment type="subcellular location">
    <subcellularLocation>
        <location evidence="7">Cytoplasm</location>
    </subcellularLocation>
</comment>
<dbReference type="GO" id="GO:0005737">
    <property type="term" value="C:cytoplasm"/>
    <property type="evidence" value="ECO:0007669"/>
    <property type="project" value="UniProtKB-SubCell"/>
</dbReference>
<evidence type="ECO:0000256" key="1">
    <source>
        <dbReference type="ARBA" id="ARBA00006303"/>
    </source>
</evidence>
<dbReference type="EC" id="6.1.1.12" evidence="7"/>
<accession>A0A9D1N575</accession>
<dbReference type="NCBIfam" id="TIGR00459">
    <property type="entry name" value="aspS_bact"/>
    <property type="match status" value="1"/>
</dbReference>
<dbReference type="InterPro" id="IPR004115">
    <property type="entry name" value="GAD-like_sf"/>
</dbReference>
<feature type="binding site" evidence="7">
    <location>
        <position position="176"/>
    </location>
    <ligand>
        <name>L-aspartate</name>
        <dbReference type="ChEBI" id="CHEBI:29991"/>
    </ligand>
</feature>
<keyword evidence="7" id="KW-0963">Cytoplasm</keyword>
<organism evidence="9 10">
    <name type="scientific">Candidatus Allocopromorpha excrementipullorum</name>
    <dbReference type="NCBI Taxonomy" id="2840743"/>
    <lineage>
        <taxon>Bacteria</taxon>
        <taxon>Bacillati</taxon>
        <taxon>Bacillota</taxon>
        <taxon>Clostridia</taxon>
        <taxon>Eubacteriales</taxon>
        <taxon>Eubacteriaceae</taxon>
        <taxon>Eubacteriaceae incertae sedis</taxon>
        <taxon>Candidatus Allocopromorpha</taxon>
    </lineage>
</organism>
<dbReference type="PRINTS" id="PR01042">
    <property type="entry name" value="TRNASYNTHASP"/>
</dbReference>